<feature type="transmembrane region" description="Helical" evidence="1">
    <location>
        <begin position="14"/>
        <end position="34"/>
    </location>
</feature>
<keyword evidence="1" id="KW-1133">Transmembrane helix</keyword>
<protein>
    <submittedName>
        <fullName evidence="2">Uncharacterized protein</fullName>
    </submittedName>
</protein>
<name>A0A6L9UF94_9HYPH</name>
<organism evidence="2 3">
    <name type="scientific">Rhizobium lusitanum</name>
    <dbReference type="NCBI Taxonomy" id="293958"/>
    <lineage>
        <taxon>Bacteria</taxon>
        <taxon>Pseudomonadati</taxon>
        <taxon>Pseudomonadota</taxon>
        <taxon>Alphaproteobacteria</taxon>
        <taxon>Hyphomicrobiales</taxon>
        <taxon>Rhizobiaceae</taxon>
        <taxon>Rhizobium/Agrobacterium group</taxon>
        <taxon>Rhizobium</taxon>
    </lineage>
</organism>
<gene>
    <name evidence="2" type="ORF">GR212_25700</name>
</gene>
<evidence type="ECO:0000256" key="1">
    <source>
        <dbReference type="SAM" id="Phobius"/>
    </source>
</evidence>
<dbReference type="EMBL" id="WUEY01000015">
    <property type="protein sequence ID" value="NEI72962.1"/>
    <property type="molecule type" value="Genomic_DNA"/>
</dbReference>
<keyword evidence="1" id="KW-0812">Transmembrane</keyword>
<comment type="caution">
    <text evidence="2">The sequence shown here is derived from an EMBL/GenBank/DDBJ whole genome shotgun (WGS) entry which is preliminary data.</text>
</comment>
<dbReference type="Proteomes" id="UP000483035">
    <property type="component" value="Unassembled WGS sequence"/>
</dbReference>
<reference evidence="2 3" key="1">
    <citation type="submission" date="2019-12" db="EMBL/GenBank/DDBJ databases">
        <title>Rhizobium genotypes associated with high levels of biological nitrogen fixation by grain legumes in a temperate-maritime cropping system.</title>
        <authorList>
            <person name="Maluk M."/>
            <person name="Francesc Ferrando Molina F."/>
            <person name="Lopez Del Egido L."/>
            <person name="Lafos M."/>
            <person name="Langarica-Fuentes A."/>
            <person name="Gebre Yohannes G."/>
            <person name="Young M.W."/>
            <person name="Martin P."/>
            <person name="Gantlett R."/>
            <person name="Kenicer G."/>
            <person name="Hawes C."/>
            <person name="Begg G.S."/>
            <person name="Quilliam R.S."/>
            <person name="Squire G.R."/>
            <person name="Poole P.S."/>
            <person name="Young P.W."/>
            <person name="Iannetta P.M."/>
            <person name="James E.K."/>
        </authorList>
    </citation>
    <scope>NUCLEOTIDE SEQUENCE [LARGE SCALE GENOMIC DNA]</scope>
    <source>
        <strain evidence="2 3">JHI1118</strain>
    </source>
</reference>
<evidence type="ECO:0000313" key="2">
    <source>
        <dbReference type="EMBL" id="NEI72962.1"/>
    </source>
</evidence>
<proteinExistence type="predicted"/>
<evidence type="ECO:0000313" key="3">
    <source>
        <dbReference type="Proteomes" id="UP000483035"/>
    </source>
</evidence>
<keyword evidence="1" id="KW-0472">Membrane</keyword>
<accession>A0A6L9UF94</accession>
<dbReference type="RefSeq" id="WP_163990877.1">
    <property type="nucleotide sequence ID" value="NZ_WUEY01000015.1"/>
</dbReference>
<sequence length="78" mass="8373">MDISHNHHHHISPAVIAAVVAGVGIFGLVQGGYLKGAFHKEILARIDPATVLIATETIPQERRATMPSDERLSSVSVH</sequence>
<dbReference type="AlphaFoldDB" id="A0A6L9UF94"/>